<protein>
    <recommendedName>
        <fullName evidence="3">DUF4440 domain-containing protein</fullName>
    </recommendedName>
</protein>
<dbReference type="Proteomes" id="UP000624709">
    <property type="component" value="Unassembled WGS sequence"/>
</dbReference>
<sequence>MGDEKTIAELVRIFFAAFTSAADCDARLDDLRGVFLPAALIIRTCGGEPTVYDVDGFIAPRRELLTSGELTDFAEWEVAGRTEIYGDIAQHFCTYAKSWRRDGELHTGRGAKTLQFVRTLAGWRISAVAWDDERVAEAEVAA</sequence>
<proteinExistence type="predicted"/>
<accession>A0ABQ4BNF7</accession>
<gene>
    <name evidence="1" type="ORF">Apa02nite_082400</name>
</gene>
<reference evidence="1 2" key="1">
    <citation type="submission" date="2021-01" db="EMBL/GenBank/DDBJ databases">
        <title>Whole genome shotgun sequence of Actinoplanes palleronii NBRC 14916.</title>
        <authorList>
            <person name="Komaki H."/>
            <person name="Tamura T."/>
        </authorList>
    </citation>
    <scope>NUCLEOTIDE SEQUENCE [LARGE SCALE GENOMIC DNA]</scope>
    <source>
        <strain evidence="1 2">NBRC 14916</strain>
    </source>
</reference>
<name>A0ABQ4BNF7_9ACTN</name>
<dbReference type="InterPro" id="IPR032710">
    <property type="entry name" value="NTF2-like_dom_sf"/>
</dbReference>
<evidence type="ECO:0000313" key="1">
    <source>
        <dbReference type="EMBL" id="GIE72132.1"/>
    </source>
</evidence>
<dbReference type="RefSeq" id="WP_203829878.1">
    <property type="nucleotide sequence ID" value="NZ_BAAATY010000047.1"/>
</dbReference>
<dbReference type="EMBL" id="BOMS01000137">
    <property type="protein sequence ID" value="GIE72132.1"/>
    <property type="molecule type" value="Genomic_DNA"/>
</dbReference>
<keyword evidence="2" id="KW-1185">Reference proteome</keyword>
<evidence type="ECO:0000313" key="2">
    <source>
        <dbReference type="Proteomes" id="UP000624709"/>
    </source>
</evidence>
<dbReference type="SUPFAM" id="SSF54427">
    <property type="entry name" value="NTF2-like"/>
    <property type="match status" value="1"/>
</dbReference>
<evidence type="ECO:0008006" key="3">
    <source>
        <dbReference type="Google" id="ProtNLM"/>
    </source>
</evidence>
<comment type="caution">
    <text evidence="1">The sequence shown here is derived from an EMBL/GenBank/DDBJ whole genome shotgun (WGS) entry which is preliminary data.</text>
</comment>
<organism evidence="1 2">
    <name type="scientific">Actinoplanes palleronii</name>
    <dbReference type="NCBI Taxonomy" id="113570"/>
    <lineage>
        <taxon>Bacteria</taxon>
        <taxon>Bacillati</taxon>
        <taxon>Actinomycetota</taxon>
        <taxon>Actinomycetes</taxon>
        <taxon>Micromonosporales</taxon>
        <taxon>Micromonosporaceae</taxon>
        <taxon>Actinoplanes</taxon>
    </lineage>
</organism>